<dbReference type="KEGG" id="acij:JS278_02932"/>
<dbReference type="OrthoDB" id="189006at2"/>
<dbReference type="InterPro" id="IPR000843">
    <property type="entry name" value="HTH_LacI"/>
</dbReference>
<evidence type="ECO:0000313" key="6">
    <source>
        <dbReference type="Proteomes" id="UP000251995"/>
    </source>
</evidence>
<dbReference type="Pfam" id="PF00356">
    <property type="entry name" value="LacI"/>
    <property type="match status" value="1"/>
</dbReference>
<accession>A0A344UXR8</accession>
<dbReference type="GO" id="GO:0003700">
    <property type="term" value="F:DNA-binding transcription factor activity"/>
    <property type="evidence" value="ECO:0007669"/>
    <property type="project" value="TreeGrafter"/>
</dbReference>
<dbReference type="PANTHER" id="PTHR30146">
    <property type="entry name" value="LACI-RELATED TRANSCRIPTIONAL REPRESSOR"/>
    <property type="match status" value="1"/>
</dbReference>
<reference evidence="5 6" key="1">
    <citation type="submission" date="2017-12" db="EMBL/GenBank/DDBJ databases">
        <title>The whole genome sequence of the Acidipropionibacterium virtanenii sp. nov. type strain JS278.</title>
        <authorList>
            <person name="Laine P."/>
            <person name="Deptula P."/>
            <person name="Varmanen P."/>
            <person name="Auvinen P."/>
        </authorList>
    </citation>
    <scope>NUCLEOTIDE SEQUENCE [LARGE SCALE GENOMIC DNA]</scope>
    <source>
        <strain evidence="5 6">JS278</strain>
    </source>
</reference>
<dbReference type="EMBL" id="CP025198">
    <property type="protein sequence ID" value="AXE40066.1"/>
    <property type="molecule type" value="Genomic_DNA"/>
</dbReference>
<dbReference type="Pfam" id="PF13377">
    <property type="entry name" value="Peripla_BP_3"/>
    <property type="match status" value="1"/>
</dbReference>
<keyword evidence="2" id="KW-0238">DNA-binding</keyword>
<keyword evidence="6" id="KW-1185">Reference proteome</keyword>
<evidence type="ECO:0000259" key="4">
    <source>
        <dbReference type="PROSITE" id="PS50932"/>
    </source>
</evidence>
<keyword evidence="3" id="KW-0804">Transcription</keyword>
<dbReference type="GO" id="GO:0000976">
    <property type="term" value="F:transcription cis-regulatory region binding"/>
    <property type="evidence" value="ECO:0007669"/>
    <property type="project" value="TreeGrafter"/>
</dbReference>
<name>A0A344UXR8_9ACTN</name>
<dbReference type="InterPro" id="IPR028082">
    <property type="entry name" value="Peripla_BP_I"/>
</dbReference>
<dbReference type="SMART" id="SM00354">
    <property type="entry name" value="HTH_LACI"/>
    <property type="match status" value="1"/>
</dbReference>
<dbReference type="SUPFAM" id="SSF53822">
    <property type="entry name" value="Periplasmic binding protein-like I"/>
    <property type="match status" value="1"/>
</dbReference>
<organism evidence="5 6">
    <name type="scientific">Acidipropionibacterium virtanenii</name>
    <dbReference type="NCBI Taxonomy" id="2057246"/>
    <lineage>
        <taxon>Bacteria</taxon>
        <taxon>Bacillati</taxon>
        <taxon>Actinomycetota</taxon>
        <taxon>Actinomycetes</taxon>
        <taxon>Propionibacteriales</taxon>
        <taxon>Propionibacteriaceae</taxon>
        <taxon>Acidipropionibacterium</taxon>
    </lineage>
</organism>
<evidence type="ECO:0000256" key="2">
    <source>
        <dbReference type="ARBA" id="ARBA00023125"/>
    </source>
</evidence>
<gene>
    <name evidence="5" type="primary">rbsR_3</name>
    <name evidence="5" type="ORF">JS278_02932</name>
</gene>
<sequence>MTKPTMADVSRESGLSLWTVSQVLNEKPGVAEGTRELVQAVAHDLGYVVNRAASDLKRNEQSGIAVITASTVNSYYIDMVQGIHAELRGSRHTAMVTDIAAEGHFTQAAEDLTIQSILGARPAAVISTLPLSTDNLDLLRRWDVPVVFVDSPPPAGVQDAASVTTDNVRASEDLGAHLGIHGYRTWLALMYPGRWTTRSPREAGLRAAAQQVGAVLHVAESDNDPKSAAANLNVYLQRNPLPDALIAGNAPMLQGIMQCLADHHILIPDDVAVVAFDDFAWAGLLKPPMTVVDEDADAIGRRAAELALDLIDRQPATGRVKGGVTGPIYTPADRLITQATLRIRESCGCPSRR</sequence>
<evidence type="ECO:0000256" key="3">
    <source>
        <dbReference type="ARBA" id="ARBA00023163"/>
    </source>
</evidence>
<dbReference type="InterPro" id="IPR046335">
    <property type="entry name" value="LacI/GalR-like_sensor"/>
</dbReference>
<keyword evidence="1" id="KW-0805">Transcription regulation</keyword>
<dbReference type="PROSITE" id="PS50932">
    <property type="entry name" value="HTH_LACI_2"/>
    <property type="match status" value="1"/>
</dbReference>
<dbReference type="Gene3D" id="1.10.260.40">
    <property type="entry name" value="lambda repressor-like DNA-binding domains"/>
    <property type="match status" value="1"/>
</dbReference>
<dbReference type="CDD" id="cd06267">
    <property type="entry name" value="PBP1_LacI_sugar_binding-like"/>
    <property type="match status" value="1"/>
</dbReference>
<evidence type="ECO:0000256" key="1">
    <source>
        <dbReference type="ARBA" id="ARBA00023015"/>
    </source>
</evidence>
<dbReference type="AlphaFoldDB" id="A0A344UXR8"/>
<evidence type="ECO:0000313" key="5">
    <source>
        <dbReference type="EMBL" id="AXE40066.1"/>
    </source>
</evidence>
<dbReference type="Proteomes" id="UP000251995">
    <property type="component" value="Chromosome"/>
</dbReference>
<dbReference type="InterPro" id="IPR010982">
    <property type="entry name" value="Lambda_DNA-bd_dom_sf"/>
</dbReference>
<proteinExistence type="predicted"/>
<protein>
    <submittedName>
        <fullName evidence="5">Ribose operon repressor</fullName>
    </submittedName>
</protein>
<dbReference type="PANTHER" id="PTHR30146:SF109">
    <property type="entry name" value="HTH-TYPE TRANSCRIPTIONAL REGULATOR GALS"/>
    <property type="match status" value="1"/>
</dbReference>
<dbReference type="SUPFAM" id="SSF47413">
    <property type="entry name" value="lambda repressor-like DNA-binding domains"/>
    <property type="match status" value="1"/>
</dbReference>
<dbReference type="CDD" id="cd01392">
    <property type="entry name" value="HTH_LacI"/>
    <property type="match status" value="1"/>
</dbReference>
<feature type="domain" description="HTH lacI-type" evidence="4">
    <location>
        <begin position="4"/>
        <end position="58"/>
    </location>
</feature>
<dbReference type="Gene3D" id="3.40.50.2300">
    <property type="match status" value="2"/>
</dbReference>